<keyword evidence="4" id="KW-1185">Reference proteome</keyword>
<dbReference type="EMBL" id="SDAM02000556">
    <property type="protein sequence ID" value="KAH6823789.1"/>
    <property type="molecule type" value="Genomic_DNA"/>
</dbReference>
<dbReference type="PANTHER" id="PTHR45927">
    <property type="entry name" value="LYSM-DOMAIN RECEPTOR-LIKE KINASE-RELATED"/>
    <property type="match status" value="1"/>
</dbReference>
<sequence length="384" mass="42951">MWMIEDYIAIGVAGILLITAIIAAIFFLKNRKKMKRENSIKNEPDSELQRLSLSFRTATDNKVSFDGSHYNLDDPMIDAAASRKNLVENYIFEELQKATNNFSLNNLIEGSVYHGRLNGEDVAIKRVPTEIISRIEFHLSHQRITHHPNMIRLLGTSAMDGPDSFLVLEYASNGSLKDWIRGGLAIKSQFIASCNRFLNWNQRLKICLDAANALQFLHHTVNPCQVRLSMRNIFLDHDFNAKIGCLGLALSLEHKIEEGYLAPEYVRENTVSPSADVFAFGVVMLEVLSGRPPLEINGQKLSDEIKIVLRSENAEELRDWMDCTLGESYSFDGAVKVVNLARSCVEDDATARPSAGQIAAKLLNLVEELNIQTHMGNLFVKGGG</sequence>
<keyword evidence="1" id="KW-0812">Transmembrane</keyword>
<dbReference type="Gene3D" id="1.10.510.10">
    <property type="entry name" value="Transferase(Phosphotransferase) domain 1"/>
    <property type="match status" value="1"/>
</dbReference>
<dbReference type="InterPro" id="IPR052611">
    <property type="entry name" value="Plant_RLK_LysM"/>
</dbReference>
<evidence type="ECO:0000313" key="4">
    <source>
        <dbReference type="Proteomes" id="UP001190926"/>
    </source>
</evidence>
<feature type="transmembrane region" description="Helical" evidence="1">
    <location>
        <begin position="6"/>
        <end position="28"/>
    </location>
</feature>
<comment type="caution">
    <text evidence="3">The sequence shown here is derived from an EMBL/GenBank/DDBJ whole genome shotgun (WGS) entry which is preliminary data.</text>
</comment>
<accession>A0AAD4IYS7</accession>
<proteinExistence type="predicted"/>
<dbReference type="Pfam" id="PF07714">
    <property type="entry name" value="PK_Tyr_Ser-Thr"/>
    <property type="match status" value="1"/>
</dbReference>
<feature type="domain" description="Protein kinase" evidence="2">
    <location>
        <begin position="98"/>
        <end position="366"/>
    </location>
</feature>
<evidence type="ECO:0000256" key="1">
    <source>
        <dbReference type="SAM" id="Phobius"/>
    </source>
</evidence>
<dbReference type="GO" id="GO:0005524">
    <property type="term" value="F:ATP binding"/>
    <property type="evidence" value="ECO:0007669"/>
    <property type="project" value="InterPro"/>
</dbReference>
<dbReference type="InterPro" id="IPR000719">
    <property type="entry name" value="Prot_kinase_dom"/>
</dbReference>
<dbReference type="CDD" id="cd12087">
    <property type="entry name" value="TM_EGFR-like"/>
    <property type="match status" value="1"/>
</dbReference>
<dbReference type="Gene3D" id="3.30.200.20">
    <property type="entry name" value="Phosphorylase Kinase, domain 1"/>
    <property type="match status" value="1"/>
</dbReference>
<dbReference type="SUPFAM" id="SSF56112">
    <property type="entry name" value="Protein kinase-like (PK-like)"/>
    <property type="match status" value="1"/>
</dbReference>
<gene>
    <name evidence="3" type="ORF">C2S53_004525</name>
</gene>
<dbReference type="GO" id="GO:0004672">
    <property type="term" value="F:protein kinase activity"/>
    <property type="evidence" value="ECO:0007669"/>
    <property type="project" value="InterPro"/>
</dbReference>
<dbReference type="InterPro" id="IPR001245">
    <property type="entry name" value="Ser-Thr/Tyr_kinase_cat_dom"/>
</dbReference>
<dbReference type="PROSITE" id="PS50011">
    <property type="entry name" value="PROTEIN_KINASE_DOM"/>
    <property type="match status" value="1"/>
</dbReference>
<evidence type="ECO:0000259" key="2">
    <source>
        <dbReference type="PROSITE" id="PS50011"/>
    </source>
</evidence>
<organism evidence="3 4">
    <name type="scientific">Perilla frutescens var. hirtella</name>
    <name type="common">Perilla citriodora</name>
    <name type="synonym">Perilla setoyensis</name>
    <dbReference type="NCBI Taxonomy" id="608512"/>
    <lineage>
        <taxon>Eukaryota</taxon>
        <taxon>Viridiplantae</taxon>
        <taxon>Streptophyta</taxon>
        <taxon>Embryophyta</taxon>
        <taxon>Tracheophyta</taxon>
        <taxon>Spermatophyta</taxon>
        <taxon>Magnoliopsida</taxon>
        <taxon>eudicotyledons</taxon>
        <taxon>Gunneridae</taxon>
        <taxon>Pentapetalae</taxon>
        <taxon>asterids</taxon>
        <taxon>lamiids</taxon>
        <taxon>Lamiales</taxon>
        <taxon>Lamiaceae</taxon>
        <taxon>Nepetoideae</taxon>
        <taxon>Elsholtzieae</taxon>
        <taxon>Perilla</taxon>
    </lineage>
</organism>
<dbReference type="PANTHER" id="PTHR45927:SF13">
    <property type="entry name" value="PROTEIN LYK2"/>
    <property type="match status" value="1"/>
</dbReference>
<keyword evidence="1" id="KW-1133">Transmembrane helix</keyword>
<protein>
    <recommendedName>
        <fullName evidence="2">Protein kinase domain-containing protein</fullName>
    </recommendedName>
</protein>
<evidence type="ECO:0000313" key="3">
    <source>
        <dbReference type="EMBL" id="KAH6823789.1"/>
    </source>
</evidence>
<reference evidence="3 4" key="1">
    <citation type="journal article" date="2021" name="Nat. Commun.">
        <title>Incipient diploidization of the medicinal plant Perilla within 10,000 years.</title>
        <authorList>
            <person name="Zhang Y."/>
            <person name="Shen Q."/>
            <person name="Leng L."/>
            <person name="Zhang D."/>
            <person name="Chen S."/>
            <person name="Shi Y."/>
            <person name="Ning Z."/>
            <person name="Chen S."/>
        </authorList>
    </citation>
    <scope>NUCLEOTIDE SEQUENCE [LARGE SCALE GENOMIC DNA]</scope>
    <source>
        <strain evidence="4">cv. PC099</strain>
    </source>
</reference>
<dbReference type="InterPro" id="IPR011009">
    <property type="entry name" value="Kinase-like_dom_sf"/>
</dbReference>
<dbReference type="Proteomes" id="UP001190926">
    <property type="component" value="Unassembled WGS sequence"/>
</dbReference>
<name>A0AAD4IYS7_PERFH</name>
<keyword evidence="1" id="KW-0472">Membrane</keyword>
<dbReference type="AlphaFoldDB" id="A0AAD4IYS7"/>